<dbReference type="GO" id="GO:0043164">
    <property type="term" value="P:Gram-negative-bacterium-type cell wall biogenesis"/>
    <property type="evidence" value="ECO:0007669"/>
    <property type="project" value="TreeGrafter"/>
</dbReference>
<keyword evidence="1" id="KW-0472">Membrane</keyword>
<dbReference type="PANTHER" id="PTHR30336:SF4">
    <property type="entry name" value="ENVELOPE BIOGENESIS FACTOR ELYC"/>
    <property type="match status" value="1"/>
</dbReference>
<dbReference type="GO" id="GO:0000270">
    <property type="term" value="P:peptidoglycan metabolic process"/>
    <property type="evidence" value="ECO:0007669"/>
    <property type="project" value="TreeGrafter"/>
</dbReference>
<dbReference type="STRING" id="341036.SAMN05660649_03054"/>
<feature type="transmembrane region" description="Helical" evidence="1">
    <location>
        <begin position="6"/>
        <end position="27"/>
    </location>
</feature>
<proteinExistence type="predicted"/>
<gene>
    <name evidence="3" type="ORF">SAMN05660649_03054</name>
</gene>
<dbReference type="CDD" id="cd06259">
    <property type="entry name" value="YdcF-like"/>
    <property type="match status" value="1"/>
</dbReference>
<protein>
    <submittedName>
        <fullName evidence="3">Uncharacterized SAM-binding protein YcdF, DUF218 family</fullName>
    </submittedName>
</protein>
<dbReference type="Pfam" id="PF02698">
    <property type="entry name" value="DUF218"/>
    <property type="match status" value="1"/>
</dbReference>
<feature type="domain" description="DUF218" evidence="2">
    <location>
        <begin position="47"/>
        <end position="185"/>
    </location>
</feature>
<reference evidence="4" key="1">
    <citation type="submission" date="2016-10" db="EMBL/GenBank/DDBJ databases">
        <authorList>
            <person name="Varghese N."/>
            <person name="Submissions S."/>
        </authorList>
    </citation>
    <scope>NUCLEOTIDE SEQUENCE [LARGE SCALE GENOMIC DNA]</scope>
    <source>
        <strain evidence="4">DSM 17038</strain>
    </source>
</reference>
<dbReference type="Proteomes" id="UP000199337">
    <property type="component" value="Unassembled WGS sequence"/>
</dbReference>
<accession>A0A1I2VPI4</accession>
<evidence type="ECO:0000313" key="4">
    <source>
        <dbReference type="Proteomes" id="UP000199337"/>
    </source>
</evidence>
<dbReference type="OrthoDB" id="9782395at2"/>
<organism evidence="3 4">
    <name type="scientific">Desulfotruncus arcticus DSM 17038</name>
    <dbReference type="NCBI Taxonomy" id="1121424"/>
    <lineage>
        <taxon>Bacteria</taxon>
        <taxon>Bacillati</taxon>
        <taxon>Bacillota</taxon>
        <taxon>Clostridia</taxon>
        <taxon>Eubacteriales</taxon>
        <taxon>Desulfallaceae</taxon>
        <taxon>Desulfotruncus</taxon>
    </lineage>
</organism>
<sequence>MIHINIKVWCIAILLGFLLGVIIPLIYSPWPLLARSLVVQDRLTKVDVLVTLGGDLDRELYAAELYRQGLAPKIIMSGCGSSAAKMAKKATKAGVRARDIILEEHAVSTYENAIYSKGIMLAQNFKSAIIVSSPYHMRRTKLVFERVFKNTGVKLLYSPTNNSDFNVDGQCSSERDKEIVRREYIKLIYYWFRYW</sequence>
<evidence type="ECO:0000259" key="2">
    <source>
        <dbReference type="Pfam" id="PF02698"/>
    </source>
</evidence>
<dbReference type="Gene3D" id="3.40.50.620">
    <property type="entry name" value="HUPs"/>
    <property type="match status" value="1"/>
</dbReference>
<dbReference type="EMBL" id="FOOX01000011">
    <property type="protein sequence ID" value="SFG89426.1"/>
    <property type="molecule type" value="Genomic_DNA"/>
</dbReference>
<dbReference type="InterPro" id="IPR051599">
    <property type="entry name" value="Cell_Envelope_Assoc"/>
</dbReference>
<dbReference type="GO" id="GO:0005886">
    <property type="term" value="C:plasma membrane"/>
    <property type="evidence" value="ECO:0007669"/>
    <property type="project" value="TreeGrafter"/>
</dbReference>
<name>A0A1I2VPI4_9FIRM</name>
<evidence type="ECO:0000313" key="3">
    <source>
        <dbReference type="EMBL" id="SFG89426.1"/>
    </source>
</evidence>
<dbReference type="InterPro" id="IPR003848">
    <property type="entry name" value="DUF218"/>
</dbReference>
<keyword evidence="4" id="KW-1185">Reference proteome</keyword>
<dbReference type="InterPro" id="IPR014729">
    <property type="entry name" value="Rossmann-like_a/b/a_fold"/>
</dbReference>
<keyword evidence="1" id="KW-1133">Transmembrane helix</keyword>
<keyword evidence="1" id="KW-0812">Transmembrane</keyword>
<evidence type="ECO:0000256" key="1">
    <source>
        <dbReference type="SAM" id="Phobius"/>
    </source>
</evidence>
<dbReference type="PANTHER" id="PTHR30336">
    <property type="entry name" value="INNER MEMBRANE PROTEIN, PROBABLE PERMEASE"/>
    <property type="match status" value="1"/>
</dbReference>
<dbReference type="AlphaFoldDB" id="A0A1I2VPI4"/>